<dbReference type="AlphaFoldDB" id="A0A9N7U7S2"/>
<sequence length="101" mass="10638">MCYESLTTHADSSTRTRQRAQAESRGRCGSRPGGTQSSNVTKLSTLSSAQPGYHQTHALHAAPSGYSSISGVRCPAYGCNCYPTQLTSGRGLVLLDAAELC</sequence>
<feature type="region of interest" description="Disordered" evidence="1">
    <location>
        <begin position="1"/>
        <end position="40"/>
    </location>
</feature>
<gene>
    <name evidence="2" type="ORF">PLEPLA_LOCUS14652</name>
</gene>
<evidence type="ECO:0000313" key="3">
    <source>
        <dbReference type="Proteomes" id="UP001153269"/>
    </source>
</evidence>
<proteinExistence type="predicted"/>
<reference evidence="2" key="1">
    <citation type="submission" date="2020-03" db="EMBL/GenBank/DDBJ databases">
        <authorList>
            <person name="Weist P."/>
        </authorList>
    </citation>
    <scope>NUCLEOTIDE SEQUENCE</scope>
</reference>
<keyword evidence="3" id="KW-1185">Reference proteome</keyword>
<name>A0A9N7U7S2_PLEPL</name>
<protein>
    <submittedName>
        <fullName evidence="2">Uncharacterized protein</fullName>
    </submittedName>
</protein>
<comment type="caution">
    <text evidence="2">The sequence shown here is derived from an EMBL/GenBank/DDBJ whole genome shotgun (WGS) entry which is preliminary data.</text>
</comment>
<dbReference type="EMBL" id="CADEAL010000907">
    <property type="protein sequence ID" value="CAB1426714.1"/>
    <property type="molecule type" value="Genomic_DNA"/>
</dbReference>
<accession>A0A9N7U7S2</accession>
<feature type="compositionally biased region" description="Polar residues" evidence="1">
    <location>
        <begin position="1"/>
        <end position="19"/>
    </location>
</feature>
<evidence type="ECO:0000256" key="1">
    <source>
        <dbReference type="SAM" id="MobiDB-lite"/>
    </source>
</evidence>
<organism evidence="2 3">
    <name type="scientific">Pleuronectes platessa</name>
    <name type="common">European plaice</name>
    <dbReference type="NCBI Taxonomy" id="8262"/>
    <lineage>
        <taxon>Eukaryota</taxon>
        <taxon>Metazoa</taxon>
        <taxon>Chordata</taxon>
        <taxon>Craniata</taxon>
        <taxon>Vertebrata</taxon>
        <taxon>Euteleostomi</taxon>
        <taxon>Actinopterygii</taxon>
        <taxon>Neopterygii</taxon>
        <taxon>Teleostei</taxon>
        <taxon>Neoteleostei</taxon>
        <taxon>Acanthomorphata</taxon>
        <taxon>Carangaria</taxon>
        <taxon>Pleuronectiformes</taxon>
        <taxon>Pleuronectoidei</taxon>
        <taxon>Pleuronectidae</taxon>
        <taxon>Pleuronectes</taxon>
    </lineage>
</organism>
<dbReference type="Proteomes" id="UP001153269">
    <property type="component" value="Unassembled WGS sequence"/>
</dbReference>
<evidence type="ECO:0000313" key="2">
    <source>
        <dbReference type="EMBL" id="CAB1426714.1"/>
    </source>
</evidence>